<name>A0A0M9WKQ7_9EURO</name>
<dbReference type="EMBL" id="LHQQ01000004">
    <property type="protein sequence ID" value="KOS48555.1"/>
    <property type="molecule type" value="Genomic_DNA"/>
</dbReference>
<proteinExistence type="predicted"/>
<comment type="caution">
    <text evidence="1">The sequence shown here is derived from an EMBL/GenBank/DDBJ whole genome shotgun (WGS) entry which is preliminary data.</text>
</comment>
<dbReference type="AlphaFoldDB" id="A0A0M9WKQ7"/>
<sequence>MPPDLLLAYNAIWIKLSNNAVDAVAVQNLSLRTGPILKMMGDTAGRDKASPTERTGNVGTAVGFGVPVL</sequence>
<reference evidence="1 2" key="1">
    <citation type="submission" date="2015-08" db="EMBL/GenBank/DDBJ databases">
        <title>Genome sequencing of Penicillium nordicum.</title>
        <authorList>
            <person name="Nguyen H.D."/>
            <person name="Seifert K.A."/>
        </authorList>
    </citation>
    <scope>NUCLEOTIDE SEQUENCE [LARGE SCALE GENOMIC DNA]</scope>
    <source>
        <strain evidence="1 2">DAOMC 185683</strain>
    </source>
</reference>
<dbReference type="Proteomes" id="UP000037696">
    <property type="component" value="Unassembled WGS sequence"/>
</dbReference>
<organism evidence="1 2">
    <name type="scientific">Penicillium nordicum</name>
    <dbReference type="NCBI Taxonomy" id="229535"/>
    <lineage>
        <taxon>Eukaryota</taxon>
        <taxon>Fungi</taxon>
        <taxon>Dikarya</taxon>
        <taxon>Ascomycota</taxon>
        <taxon>Pezizomycotina</taxon>
        <taxon>Eurotiomycetes</taxon>
        <taxon>Eurotiomycetidae</taxon>
        <taxon>Eurotiales</taxon>
        <taxon>Aspergillaceae</taxon>
        <taxon>Penicillium</taxon>
    </lineage>
</organism>
<keyword evidence="2" id="KW-1185">Reference proteome</keyword>
<evidence type="ECO:0000313" key="1">
    <source>
        <dbReference type="EMBL" id="KOS48555.1"/>
    </source>
</evidence>
<accession>A0A0M9WKQ7</accession>
<protein>
    <submittedName>
        <fullName evidence="1">Uncharacterized protein</fullName>
    </submittedName>
</protein>
<gene>
    <name evidence="1" type="ORF">ACN38_g529</name>
</gene>
<evidence type="ECO:0000313" key="2">
    <source>
        <dbReference type="Proteomes" id="UP000037696"/>
    </source>
</evidence>